<protein>
    <submittedName>
        <fullName evidence="2">Uncharacterized protein</fullName>
    </submittedName>
</protein>
<keyword evidence="3" id="KW-1185">Reference proteome</keyword>
<gene>
    <name evidence="2" type="ORF">Fot_10679</name>
</gene>
<proteinExistence type="predicted"/>
<evidence type="ECO:0000313" key="2">
    <source>
        <dbReference type="EMBL" id="KAL2549149.1"/>
    </source>
</evidence>
<organism evidence="2 3">
    <name type="scientific">Forsythia ovata</name>
    <dbReference type="NCBI Taxonomy" id="205694"/>
    <lineage>
        <taxon>Eukaryota</taxon>
        <taxon>Viridiplantae</taxon>
        <taxon>Streptophyta</taxon>
        <taxon>Embryophyta</taxon>
        <taxon>Tracheophyta</taxon>
        <taxon>Spermatophyta</taxon>
        <taxon>Magnoliopsida</taxon>
        <taxon>eudicotyledons</taxon>
        <taxon>Gunneridae</taxon>
        <taxon>Pentapetalae</taxon>
        <taxon>asterids</taxon>
        <taxon>lamiids</taxon>
        <taxon>Lamiales</taxon>
        <taxon>Oleaceae</taxon>
        <taxon>Forsythieae</taxon>
        <taxon>Forsythia</taxon>
    </lineage>
</organism>
<name>A0ABD1WHI3_9LAMI</name>
<evidence type="ECO:0000256" key="1">
    <source>
        <dbReference type="SAM" id="MobiDB-lite"/>
    </source>
</evidence>
<sequence>MASQQENLDRRRSKGKMIPNKGNRCSSSQGQVLQSTFKFMPTPGVSHPCAVDGISNGPSASMPTDVATSVITQEVNISSMVEEVATERPERARKMRMRNVTGAPTNTT</sequence>
<dbReference type="AlphaFoldDB" id="A0ABD1WHI3"/>
<feature type="region of interest" description="Disordered" evidence="1">
    <location>
        <begin position="82"/>
        <end position="108"/>
    </location>
</feature>
<comment type="caution">
    <text evidence="2">The sequence shown here is derived from an EMBL/GenBank/DDBJ whole genome shotgun (WGS) entry which is preliminary data.</text>
</comment>
<reference evidence="3" key="1">
    <citation type="submission" date="2024-07" db="EMBL/GenBank/DDBJ databases">
        <title>Two chromosome-level genome assemblies of Korean endemic species Abeliophyllum distichum and Forsythia ovata (Oleaceae).</title>
        <authorList>
            <person name="Jang H."/>
        </authorList>
    </citation>
    <scope>NUCLEOTIDE SEQUENCE [LARGE SCALE GENOMIC DNA]</scope>
</reference>
<evidence type="ECO:0000313" key="3">
    <source>
        <dbReference type="Proteomes" id="UP001604277"/>
    </source>
</evidence>
<feature type="region of interest" description="Disordered" evidence="1">
    <location>
        <begin position="1"/>
        <end position="30"/>
    </location>
</feature>
<dbReference type="EMBL" id="JBFOLJ010000003">
    <property type="protein sequence ID" value="KAL2549149.1"/>
    <property type="molecule type" value="Genomic_DNA"/>
</dbReference>
<dbReference type="Proteomes" id="UP001604277">
    <property type="component" value="Unassembled WGS sequence"/>
</dbReference>
<accession>A0ABD1WHI3</accession>